<dbReference type="Proteomes" id="UP001598138">
    <property type="component" value="Unassembled WGS sequence"/>
</dbReference>
<keyword evidence="1" id="KW-0812">Transmembrane</keyword>
<protein>
    <submittedName>
        <fullName evidence="2">Carotenoid biosynthesis protein</fullName>
    </submittedName>
</protein>
<dbReference type="EMBL" id="JBBKXZ010000003">
    <property type="protein sequence ID" value="MFD3394876.1"/>
    <property type="molecule type" value="Genomic_DNA"/>
</dbReference>
<dbReference type="PANTHER" id="PTHR39419">
    <property type="entry name" value="SLL0814 PROTEIN"/>
    <property type="match status" value="1"/>
</dbReference>
<evidence type="ECO:0000256" key="1">
    <source>
        <dbReference type="SAM" id="Phobius"/>
    </source>
</evidence>
<feature type="transmembrane region" description="Helical" evidence="1">
    <location>
        <begin position="95"/>
        <end position="116"/>
    </location>
</feature>
<comment type="caution">
    <text evidence="2">The sequence shown here is derived from an EMBL/GenBank/DDBJ whole genome shotgun (WGS) entry which is preliminary data.</text>
</comment>
<feature type="transmembrane region" description="Helical" evidence="1">
    <location>
        <begin position="56"/>
        <end position="75"/>
    </location>
</feature>
<feature type="transmembrane region" description="Helical" evidence="1">
    <location>
        <begin position="128"/>
        <end position="147"/>
    </location>
</feature>
<dbReference type="InterPro" id="IPR007354">
    <property type="entry name" value="CruF-like"/>
</dbReference>
<gene>
    <name evidence="2" type="ORF">U0R10_09585</name>
</gene>
<sequence length="212" mass="23826">MNPVFLKRFLIVLYASGLIGMHVPAVSATFISLVPLTLWFTGFICFWYFPKPSIQAYILLAAIAVVAWMLEVAGVRTGQIFGEYAYGRTLGYQVIHVPITIGINWILLVMVTGAVVAEWNVGGKIGRAALGAGLMTALDVLIEPVAVHFDFWQWNNNNIPVQNFIAWWVASFFFHWVYISADLPAKSSLFRLIAALQFLFFLGHWILMQINL</sequence>
<dbReference type="Pfam" id="PF04240">
    <property type="entry name" value="Caroten_synth"/>
    <property type="match status" value="1"/>
</dbReference>
<feature type="transmembrane region" description="Helical" evidence="1">
    <location>
        <begin position="189"/>
        <end position="207"/>
    </location>
</feature>
<accession>A0ABW6DDR8</accession>
<evidence type="ECO:0000313" key="2">
    <source>
        <dbReference type="EMBL" id="MFD3394876.1"/>
    </source>
</evidence>
<organism evidence="2 3">
    <name type="scientific">Aquirufa avitistagni</name>
    <dbReference type="NCBI Taxonomy" id="3104728"/>
    <lineage>
        <taxon>Bacteria</taxon>
        <taxon>Pseudomonadati</taxon>
        <taxon>Bacteroidota</taxon>
        <taxon>Cytophagia</taxon>
        <taxon>Cytophagales</taxon>
        <taxon>Flectobacillaceae</taxon>
        <taxon>Aquirufa</taxon>
    </lineage>
</organism>
<keyword evidence="1" id="KW-1133">Transmembrane helix</keyword>
<feature type="transmembrane region" description="Helical" evidence="1">
    <location>
        <begin position="29"/>
        <end position="49"/>
    </location>
</feature>
<reference evidence="2 3" key="1">
    <citation type="submission" date="2024-03" db="EMBL/GenBank/DDBJ databases">
        <title>Aquirufa genome sequencing.</title>
        <authorList>
            <person name="Pitt A."/>
            <person name="Hahn M.W."/>
        </authorList>
    </citation>
    <scope>NUCLEOTIDE SEQUENCE [LARGE SCALE GENOMIC DNA]</scope>
    <source>
        <strain evidence="2 3">OSTEICH-129V</strain>
    </source>
</reference>
<dbReference type="PANTHER" id="PTHR39419:SF1">
    <property type="entry name" value="SLL0814 PROTEIN"/>
    <property type="match status" value="1"/>
</dbReference>
<keyword evidence="3" id="KW-1185">Reference proteome</keyword>
<evidence type="ECO:0000313" key="3">
    <source>
        <dbReference type="Proteomes" id="UP001598138"/>
    </source>
</evidence>
<keyword evidence="1" id="KW-0472">Membrane</keyword>
<feature type="transmembrane region" description="Helical" evidence="1">
    <location>
        <begin position="5"/>
        <end position="23"/>
    </location>
</feature>
<proteinExistence type="predicted"/>
<feature type="transmembrane region" description="Helical" evidence="1">
    <location>
        <begin position="159"/>
        <end position="177"/>
    </location>
</feature>
<dbReference type="RefSeq" id="WP_377983749.1">
    <property type="nucleotide sequence ID" value="NZ_JBBKXZ010000003.1"/>
</dbReference>
<name>A0ABW6DDR8_9BACT</name>